<evidence type="ECO:0000313" key="2">
    <source>
        <dbReference type="EMBL" id="SFL49270.1"/>
    </source>
</evidence>
<dbReference type="InterPro" id="IPR023577">
    <property type="entry name" value="CYTH_domain"/>
</dbReference>
<dbReference type="SUPFAM" id="SSF55154">
    <property type="entry name" value="CYTH-like phosphatases"/>
    <property type="match status" value="1"/>
</dbReference>
<accession>A0A1I4I518</accession>
<evidence type="ECO:0000259" key="1">
    <source>
        <dbReference type="PROSITE" id="PS51707"/>
    </source>
</evidence>
<name>A0A1I4I518_9EURY</name>
<dbReference type="Proteomes" id="UP000199607">
    <property type="component" value="Unassembled WGS sequence"/>
</dbReference>
<dbReference type="AlphaFoldDB" id="A0A1I4I518"/>
<dbReference type="SMART" id="SM01118">
    <property type="entry name" value="CYTH"/>
    <property type="match status" value="1"/>
</dbReference>
<dbReference type="CDD" id="cd07890">
    <property type="entry name" value="CYTH-like_AC_IV-like"/>
    <property type="match status" value="1"/>
</dbReference>
<dbReference type="RefSeq" id="WP_089871733.1">
    <property type="nucleotide sequence ID" value="NZ_FOTC01000007.1"/>
</dbReference>
<dbReference type="EMBL" id="FOTC01000007">
    <property type="protein sequence ID" value="SFL49270.1"/>
    <property type="molecule type" value="Genomic_DNA"/>
</dbReference>
<sequence length="183" mass="20723">MYEVEVKVEADHERVRERLGQLDAEHVGSVEQVDTYYDAPHRNFAETDEALRIRRETNRDSGETTTKVTYKGPLVEAESKTRQEFETAVDDDDAMSGVLDGLGFDPAAVVEKDREFYTVDRYTITLDAVSDLGAFVEVEREVEESAVDEAREGAFEVLRDLGLDPDDQIRTSYLGLLLENTHE</sequence>
<gene>
    <name evidence="2" type="ORF">SAMN04487950_3963</name>
</gene>
<dbReference type="NCBIfam" id="TIGR00318">
    <property type="entry name" value="cyaB"/>
    <property type="match status" value="1"/>
</dbReference>
<dbReference type="PANTHER" id="PTHR21028:SF2">
    <property type="entry name" value="CYTH DOMAIN-CONTAINING PROTEIN"/>
    <property type="match status" value="1"/>
</dbReference>
<feature type="domain" description="CYTH" evidence="1">
    <location>
        <begin position="1"/>
        <end position="179"/>
    </location>
</feature>
<proteinExistence type="predicted"/>
<dbReference type="InterPro" id="IPR033469">
    <property type="entry name" value="CYTH-like_dom_sf"/>
</dbReference>
<dbReference type="PROSITE" id="PS51707">
    <property type="entry name" value="CYTH"/>
    <property type="match status" value="1"/>
</dbReference>
<dbReference type="Gene3D" id="2.40.320.10">
    <property type="entry name" value="Hypothetical Protein Pfu-838710-001"/>
    <property type="match status" value="1"/>
</dbReference>
<dbReference type="STRING" id="553466.SAMN04487950_3963"/>
<dbReference type="Pfam" id="PF01928">
    <property type="entry name" value="CYTH"/>
    <property type="match status" value="1"/>
</dbReference>
<dbReference type="InterPro" id="IPR008173">
    <property type="entry name" value="Adenylyl_cyclase_CyaB"/>
</dbReference>
<protein>
    <submittedName>
        <fullName evidence="2">Adenylate cyclase, class 2</fullName>
    </submittedName>
</protein>
<dbReference type="PANTHER" id="PTHR21028">
    <property type="entry name" value="SI:CH211-156B7.4"/>
    <property type="match status" value="1"/>
</dbReference>
<reference evidence="3" key="1">
    <citation type="submission" date="2016-10" db="EMBL/GenBank/DDBJ databases">
        <authorList>
            <person name="Varghese N."/>
            <person name="Submissions S."/>
        </authorList>
    </citation>
    <scope>NUCLEOTIDE SEQUENCE [LARGE SCALE GENOMIC DNA]</scope>
    <source>
        <strain evidence="3">CGMCC 1.7738</strain>
    </source>
</reference>
<evidence type="ECO:0000313" key="3">
    <source>
        <dbReference type="Proteomes" id="UP000199607"/>
    </source>
</evidence>
<keyword evidence="3" id="KW-1185">Reference proteome</keyword>
<organism evidence="2 3">
    <name type="scientific">Halogranum rubrum</name>
    <dbReference type="NCBI Taxonomy" id="553466"/>
    <lineage>
        <taxon>Archaea</taxon>
        <taxon>Methanobacteriati</taxon>
        <taxon>Methanobacteriota</taxon>
        <taxon>Stenosarchaea group</taxon>
        <taxon>Halobacteria</taxon>
        <taxon>Halobacteriales</taxon>
        <taxon>Haloferacaceae</taxon>
    </lineage>
</organism>